<evidence type="ECO:0000256" key="2">
    <source>
        <dbReference type="SAM" id="Phobius"/>
    </source>
</evidence>
<accession>A0A813DF43</accession>
<dbReference type="PANTHER" id="PTHR37948">
    <property type="entry name" value="ZGC:113208"/>
    <property type="match status" value="1"/>
</dbReference>
<evidence type="ECO:0000256" key="1">
    <source>
        <dbReference type="SAM" id="MobiDB-lite"/>
    </source>
</evidence>
<proteinExistence type="predicted"/>
<comment type="caution">
    <text evidence="3">The sequence shown here is derived from an EMBL/GenBank/DDBJ whole genome shotgun (WGS) entry which is preliminary data.</text>
</comment>
<organism evidence="3 4">
    <name type="scientific">Polarella glacialis</name>
    <name type="common">Dinoflagellate</name>
    <dbReference type="NCBI Taxonomy" id="89957"/>
    <lineage>
        <taxon>Eukaryota</taxon>
        <taxon>Sar</taxon>
        <taxon>Alveolata</taxon>
        <taxon>Dinophyceae</taxon>
        <taxon>Suessiales</taxon>
        <taxon>Suessiaceae</taxon>
        <taxon>Polarella</taxon>
    </lineage>
</organism>
<feature type="region of interest" description="Disordered" evidence="1">
    <location>
        <begin position="215"/>
        <end position="248"/>
    </location>
</feature>
<sequence length="353" mass="40547">KAPAPTPQQKKAEAAGLRHWEAKGPLLPLPRRDKDGCLSFPDYPDFKPNMTPEEVLRAGSFGGTYFRPIFSRTTKKQYGDTVHQEFPSSWFKGLDIATQVTSSRYQVEVNKYRVKSGLKLEHWEASGWMREQDPYGWFQWYCRFFLGRRTQDDQRQVGRWTAAIGPKGRWRTFLVGQCVRQGISWNDPAASPVTRQTLQHWGFTLTKYSGWQASSLHGRSDSRERSRERSAAERSSSRQRSGNQEEAGRQQFIRIRGAETKKDHELMTTLRSVPIRFLFLKVTVNSIIAKNNSKTSKKQQKYKSDRGENLLEPTVLGLWLLLLELLLMSLLLLFLLLFAIIIIVVVAIVVVVA</sequence>
<dbReference type="AlphaFoldDB" id="A0A813DF43"/>
<feature type="compositionally biased region" description="Basic and acidic residues" evidence="1">
    <location>
        <begin position="218"/>
        <end position="236"/>
    </location>
</feature>
<dbReference type="OrthoDB" id="4850at2759"/>
<protein>
    <submittedName>
        <fullName evidence="3">Uncharacterized protein</fullName>
    </submittedName>
</protein>
<keyword evidence="2" id="KW-0812">Transmembrane</keyword>
<evidence type="ECO:0000313" key="4">
    <source>
        <dbReference type="Proteomes" id="UP000654075"/>
    </source>
</evidence>
<keyword evidence="4" id="KW-1185">Reference proteome</keyword>
<name>A0A813DF43_POLGL</name>
<keyword evidence="2" id="KW-1133">Transmembrane helix</keyword>
<dbReference type="PANTHER" id="PTHR37948:SF1">
    <property type="entry name" value="BLL5189 PROTEIN"/>
    <property type="match status" value="1"/>
</dbReference>
<dbReference type="Proteomes" id="UP000654075">
    <property type="component" value="Unassembled WGS sequence"/>
</dbReference>
<gene>
    <name evidence="3" type="ORF">PGLA1383_LOCUS6100</name>
</gene>
<reference evidence="3" key="1">
    <citation type="submission" date="2021-02" db="EMBL/GenBank/DDBJ databases">
        <authorList>
            <person name="Dougan E. K."/>
            <person name="Rhodes N."/>
            <person name="Thang M."/>
            <person name="Chan C."/>
        </authorList>
    </citation>
    <scope>NUCLEOTIDE SEQUENCE</scope>
</reference>
<dbReference type="EMBL" id="CAJNNV010002486">
    <property type="protein sequence ID" value="CAE8587260.1"/>
    <property type="molecule type" value="Genomic_DNA"/>
</dbReference>
<feature type="transmembrane region" description="Helical" evidence="2">
    <location>
        <begin position="319"/>
        <end position="352"/>
    </location>
</feature>
<feature type="non-terminal residue" evidence="3">
    <location>
        <position position="353"/>
    </location>
</feature>
<keyword evidence="2" id="KW-0472">Membrane</keyword>
<feature type="non-terminal residue" evidence="3">
    <location>
        <position position="1"/>
    </location>
</feature>
<evidence type="ECO:0000313" key="3">
    <source>
        <dbReference type="EMBL" id="CAE8587260.1"/>
    </source>
</evidence>